<dbReference type="SUPFAM" id="SSF53098">
    <property type="entry name" value="Ribonuclease H-like"/>
    <property type="match status" value="1"/>
</dbReference>
<dbReference type="GO" id="GO:0003676">
    <property type="term" value="F:nucleic acid binding"/>
    <property type="evidence" value="ECO:0007669"/>
    <property type="project" value="InterPro"/>
</dbReference>
<reference evidence="1" key="1">
    <citation type="submission" date="2018-05" db="EMBL/GenBank/DDBJ databases">
        <title>Draft genome of Mucuna pruriens seed.</title>
        <authorList>
            <person name="Nnadi N.E."/>
            <person name="Vos R."/>
            <person name="Hasami M.H."/>
            <person name="Devisetty U.K."/>
            <person name="Aguiy J.C."/>
        </authorList>
    </citation>
    <scope>NUCLEOTIDE SEQUENCE [LARGE SCALE GENOMIC DNA]</scope>
    <source>
        <strain evidence="1">JCA_2017</strain>
    </source>
</reference>
<organism evidence="1 2">
    <name type="scientific">Mucuna pruriens</name>
    <name type="common">Velvet bean</name>
    <name type="synonym">Dolichos pruriens</name>
    <dbReference type="NCBI Taxonomy" id="157652"/>
    <lineage>
        <taxon>Eukaryota</taxon>
        <taxon>Viridiplantae</taxon>
        <taxon>Streptophyta</taxon>
        <taxon>Embryophyta</taxon>
        <taxon>Tracheophyta</taxon>
        <taxon>Spermatophyta</taxon>
        <taxon>Magnoliopsida</taxon>
        <taxon>eudicotyledons</taxon>
        <taxon>Gunneridae</taxon>
        <taxon>Pentapetalae</taxon>
        <taxon>rosids</taxon>
        <taxon>fabids</taxon>
        <taxon>Fabales</taxon>
        <taxon>Fabaceae</taxon>
        <taxon>Papilionoideae</taxon>
        <taxon>50 kb inversion clade</taxon>
        <taxon>NPAAA clade</taxon>
        <taxon>indigoferoid/millettioid clade</taxon>
        <taxon>Phaseoleae</taxon>
        <taxon>Mucuna</taxon>
    </lineage>
</organism>
<name>A0A371FE86_MUCPR</name>
<keyword evidence="2" id="KW-1185">Reference proteome</keyword>
<dbReference type="Gene3D" id="3.30.420.10">
    <property type="entry name" value="Ribonuclease H-like superfamily/Ribonuclease H"/>
    <property type="match status" value="1"/>
</dbReference>
<feature type="non-terminal residue" evidence="1">
    <location>
        <position position="1"/>
    </location>
</feature>
<dbReference type="STRING" id="157652.A0A371FE86"/>
<accession>A0A371FE86</accession>
<gene>
    <name evidence="1" type="ORF">CR513_43383</name>
</gene>
<dbReference type="InterPro" id="IPR012337">
    <property type="entry name" value="RNaseH-like_sf"/>
</dbReference>
<sequence>MFLKGNRITNKSHDIDKALMRNRNSKTDLSSRVVDANQGIIYELTCVNTPQQNGVVERKNHHLFEVVRALLFQMSISNVYWREVVLTAIYIINKLPIRILQGDRKLGCKTTGVSIEQNHKIGSEENPPVKKS</sequence>
<comment type="caution">
    <text evidence="1">The sequence shown here is derived from an EMBL/GenBank/DDBJ whole genome shotgun (WGS) entry which is preliminary data.</text>
</comment>
<dbReference type="PANTHER" id="PTHR42648:SF31">
    <property type="entry name" value="RNA-DIRECTED DNA POLYMERASE"/>
    <property type="match status" value="1"/>
</dbReference>
<dbReference type="OrthoDB" id="1750639at2759"/>
<protein>
    <recommendedName>
        <fullName evidence="3">Integrase catalytic domain-containing protein</fullName>
    </recommendedName>
</protein>
<dbReference type="AlphaFoldDB" id="A0A371FE86"/>
<dbReference type="EMBL" id="QJKJ01009441">
    <property type="protein sequence ID" value="RDX76608.1"/>
    <property type="molecule type" value="Genomic_DNA"/>
</dbReference>
<dbReference type="PANTHER" id="PTHR42648">
    <property type="entry name" value="TRANSPOSASE, PUTATIVE-RELATED"/>
    <property type="match status" value="1"/>
</dbReference>
<evidence type="ECO:0000313" key="1">
    <source>
        <dbReference type="EMBL" id="RDX76608.1"/>
    </source>
</evidence>
<proteinExistence type="predicted"/>
<dbReference type="InterPro" id="IPR039537">
    <property type="entry name" value="Retrotran_Ty1/copia-like"/>
</dbReference>
<dbReference type="Proteomes" id="UP000257109">
    <property type="component" value="Unassembled WGS sequence"/>
</dbReference>
<evidence type="ECO:0000313" key="2">
    <source>
        <dbReference type="Proteomes" id="UP000257109"/>
    </source>
</evidence>
<evidence type="ECO:0008006" key="3">
    <source>
        <dbReference type="Google" id="ProtNLM"/>
    </source>
</evidence>
<dbReference type="InterPro" id="IPR036397">
    <property type="entry name" value="RNaseH_sf"/>
</dbReference>